<accession>A0ABQ5CP07</accession>
<dbReference type="PANTHER" id="PTHR37773">
    <property type="entry name" value="TRANSMEMBRANE PROTEIN"/>
    <property type="match status" value="1"/>
</dbReference>
<protein>
    <submittedName>
        <fullName evidence="2">Zinc finger, CCHC-type containing protein</fullName>
    </submittedName>
</protein>
<dbReference type="PROSITE" id="PS50994">
    <property type="entry name" value="INTEGRASE"/>
    <property type="match status" value="1"/>
</dbReference>
<proteinExistence type="predicted"/>
<feature type="domain" description="Integrase catalytic" evidence="1">
    <location>
        <begin position="1"/>
        <end position="85"/>
    </location>
</feature>
<dbReference type="InterPro" id="IPR001584">
    <property type="entry name" value="Integrase_cat-core"/>
</dbReference>
<reference evidence="2" key="1">
    <citation type="journal article" date="2022" name="Int. J. Mol. Sci.">
        <title>Draft Genome of Tanacetum Coccineum: Genomic Comparison of Closely Related Tanacetum-Family Plants.</title>
        <authorList>
            <person name="Yamashiro T."/>
            <person name="Shiraishi A."/>
            <person name="Nakayama K."/>
            <person name="Satake H."/>
        </authorList>
    </citation>
    <scope>NUCLEOTIDE SEQUENCE</scope>
</reference>
<organism evidence="2 3">
    <name type="scientific">Tanacetum coccineum</name>
    <dbReference type="NCBI Taxonomy" id="301880"/>
    <lineage>
        <taxon>Eukaryota</taxon>
        <taxon>Viridiplantae</taxon>
        <taxon>Streptophyta</taxon>
        <taxon>Embryophyta</taxon>
        <taxon>Tracheophyta</taxon>
        <taxon>Spermatophyta</taxon>
        <taxon>Magnoliopsida</taxon>
        <taxon>eudicotyledons</taxon>
        <taxon>Gunneridae</taxon>
        <taxon>Pentapetalae</taxon>
        <taxon>asterids</taxon>
        <taxon>campanulids</taxon>
        <taxon>Asterales</taxon>
        <taxon>Asteraceae</taxon>
        <taxon>Asteroideae</taxon>
        <taxon>Anthemideae</taxon>
        <taxon>Anthemidinae</taxon>
        <taxon>Tanacetum</taxon>
    </lineage>
</organism>
<dbReference type="InterPro" id="IPR012337">
    <property type="entry name" value="RNaseH-like_sf"/>
</dbReference>
<dbReference type="EMBL" id="BQNB010014311">
    <property type="protein sequence ID" value="GJT26649.1"/>
    <property type="molecule type" value="Genomic_DNA"/>
</dbReference>
<name>A0ABQ5CP07_9ASTR</name>
<dbReference type="InterPro" id="IPR013103">
    <property type="entry name" value="RVT_2"/>
</dbReference>
<evidence type="ECO:0000313" key="3">
    <source>
        <dbReference type="Proteomes" id="UP001151760"/>
    </source>
</evidence>
<dbReference type="Proteomes" id="UP001151760">
    <property type="component" value="Unassembled WGS sequence"/>
</dbReference>
<dbReference type="InterPro" id="IPR044987">
    <property type="entry name" value="AtMg00030-like"/>
</dbReference>
<dbReference type="InterPro" id="IPR036397">
    <property type="entry name" value="RNaseH_sf"/>
</dbReference>
<comment type="caution">
    <text evidence="2">The sequence shown here is derived from an EMBL/GenBank/DDBJ whole genome shotgun (WGS) entry which is preliminary data.</text>
</comment>
<dbReference type="SUPFAM" id="SSF53098">
    <property type="entry name" value="Ribonuclease H-like"/>
    <property type="match status" value="1"/>
</dbReference>
<sequence>MDTLYVQSVGIIHEKTAPYSPQENGISERKNKVLKEMVDSMLSYSRLSQGLWDKAMLTACYLLNRVPIKRSRITLYELETKGKPNLNYLRVWDCKAVVRLPYPKLGTLGEIGIECIPSLGIPNGTKETGVSEIFDEVPSGVTKEVDDEVLVQQPELELRRSNMHRTPNSFGPEFHLYLIEGTRDGVFDQHSYCFNVDDESKKFDEAMKKVKVYGTVEKFKARLFIHDFRQKSGIEYFATYALVARISTIRLVIALALIYNLIVHQMYVKTSFFDGELDEEAPKQCHEKFDEMVLSSGYLHNQADKCVYSKFDKSDKRVIICQYVDDMMIFGTYQVQVDLIKEFLSSRFSMKDMGEANVIFGIKIKHESNGISITQSHYIEKVLKKFNYFDCTPVSTSMDTSENLRPNNCHAVSQLEYSRVIGCLMYHMTCTRPYIAFAVDLHSTKQIHGHDRFWNNCLWSFAGGAHTCTVLRVKALGRSEVSLKVFSKTPNMRMERFRGKPAISDLGWPFTPSHKSSPYFATYVGSVLQGLLELSSTCSWLDRSVSGQIGRTRRFHLWKAPTPNGLSRCSHFLADPSCKRCTFSRREEGKLSSRSLLVFPSSRKRMKPGEKEMNTLLRNEASSLFFFKAPIRSRSPLLTGSRLISLPLATQMFQFAKFEKSKERRLATELGYGFPIGDPWITDGISPWPFASESVLPSQCPGIHPMHSFRSYLIEDIALERDTKSLPKIEREAIPVRYWSCGFFLLVDFFLRDTLVRAVNPLRQEMRASQSLELPDANNSLEGVESLFFWYKSSLLNETS</sequence>
<evidence type="ECO:0000313" key="2">
    <source>
        <dbReference type="EMBL" id="GJT26649.1"/>
    </source>
</evidence>
<keyword evidence="3" id="KW-1185">Reference proteome</keyword>
<gene>
    <name evidence="2" type="ORF">Tco_0906924</name>
</gene>
<reference evidence="2" key="2">
    <citation type="submission" date="2022-01" db="EMBL/GenBank/DDBJ databases">
        <authorList>
            <person name="Yamashiro T."/>
            <person name="Shiraishi A."/>
            <person name="Satake H."/>
            <person name="Nakayama K."/>
        </authorList>
    </citation>
    <scope>NUCLEOTIDE SEQUENCE</scope>
</reference>
<dbReference type="Pfam" id="PF07727">
    <property type="entry name" value="RVT_2"/>
    <property type="match status" value="2"/>
</dbReference>
<dbReference type="Gene3D" id="3.30.420.10">
    <property type="entry name" value="Ribonuclease H-like superfamily/Ribonuclease H"/>
    <property type="match status" value="1"/>
</dbReference>
<evidence type="ECO:0000259" key="1">
    <source>
        <dbReference type="PROSITE" id="PS50994"/>
    </source>
</evidence>
<dbReference type="PANTHER" id="PTHR37773:SF1">
    <property type="entry name" value="TRANSMEMBRANE PROTEIN"/>
    <property type="match status" value="1"/>
</dbReference>